<dbReference type="EMBL" id="CAJNNV010025583">
    <property type="protein sequence ID" value="CAE8615218.1"/>
    <property type="molecule type" value="Genomic_DNA"/>
</dbReference>
<proteinExistence type="predicted"/>
<gene>
    <name evidence="2" type="ORF">PGLA1383_LOCUS32934</name>
</gene>
<evidence type="ECO:0000313" key="2">
    <source>
        <dbReference type="EMBL" id="CAE8615218.1"/>
    </source>
</evidence>
<organism evidence="2 3">
    <name type="scientific">Polarella glacialis</name>
    <name type="common">Dinoflagellate</name>
    <dbReference type="NCBI Taxonomy" id="89957"/>
    <lineage>
        <taxon>Eukaryota</taxon>
        <taxon>Sar</taxon>
        <taxon>Alveolata</taxon>
        <taxon>Dinophyceae</taxon>
        <taxon>Suessiales</taxon>
        <taxon>Suessiaceae</taxon>
        <taxon>Polarella</taxon>
    </lineage>
</organism>
<keyword evidence="1" id="KW-0472">Membrane</keyword>
<keyword evidence="3" id="KW-1185">Reference proteome</keyword>
<dbReference type="AlphaFoldDB" id="A0A813FLF1"/>
<protein>
    <submittedName>
        <fullName evidence="2">Uncharacterized protein</fullName>
    </submittedName>
</protein>
<keyword evidence="1" id="KW-1133">Transmembrane helix</keyword>
<feature type="transmembrane region" description="Helical" evidence="1">
    <location>
        <begin position="36"/>
        <end position="57"/>
    </location>
</feature>
<keyword evidence="1" id="KW-0812">Transmembrane</keyword>
<accession>A0A813FLF1</accession>
<evidence type="ECO:0000256" key="1">
    <source>
        <dbReference type="SAM" id="Phobius"/>
    </source>
</evidence>
<evidence type="ECO:0000313" key="3">
    <source>
        <dbReference type="Proteomes" id="UP000654075"/>
    </source>
</evidence>
<feature type="non-terminal residue" evidence="2">
    <location>
        <position position="1"/>
    </location>
</feature>
<comment type="caution">
    <text evidence="2">The sequence shown here is derived from an EMBL/GenBank/DDBJ whole genome shotgun (WGS) entry which is preliminary data.</text>
</comment>
<dbReference type="Proteomes" id="UP000654075">
    <property type="component" value="Unassembled WGS sequence"/>
</dbReference>
<sequence>GPSGDAMNIGPSLRLVLATPLISFMDPLLYQLQPVSIAASATLPAVMVIAMVAALLMKGRIGRLVQKGKQAIPTPSTARIKQGMRFGRGDNKNLDLDRDGNAVIVTGSKTRVWSRFNKLRPRFKSQKSLMISDPRPESMRVSTAMEWNIKDQDSDAAWKIQYRNEDFQKRHPALCE</sequence>
<name>A0A813FLF1_POLGL</name>
<reference evidence="2" key="1">
    <citation type="submission" date="2021-02" db="EMBL/GenBank/DDBJ databases">
        <authorList>
            <person name="Dougan E. K."/>
            <person name="Rhodes N."/>
            <person name="Thang M."/>
            <person name="Chan C."/>
        </authorList>
    </citation>
    <scope>NUCLEOTIDE SEQUENCE</scope>
</reference>